<protein>
    <submittedName>
        <fullName evidence="3">DUF305 domain-containing protein</fullName>
    </submittedName>
</protein>
<evidence type="ECO:0000313" key="3">
    <source>
        <dbReference type="EMBL" id="QJR37826.1"/>
    </source>
</evidence>
<feature type="domain" description="DUF305" evidence="2">
    <location>
        <begin position="32"/>
        <end position="175"/>
    </location>
</feature>
<dbReference type="PANTHER" id="PTHR36933">
    <property type="entry name" value="SLL0788 PROTEIN"/>
    <property type="match status" value="1"/>
</dbReference>
<organism evidence="3 4">
    <name type="scientific">Gemmatimonas groenlandica</name>
    <dbReference type="NCBI Taxonomy" id="2732249"/>
    <lineage>
        <taxon>Bacteria</taxon>
        <taxon>Pseudomonadati</taxon>
        <taxon>Gemmatimonadota</taxon>
        <taxon>Gemmatimonadia</taxon>
        <taxon>Gemmatimonadales</taxon>
        <taxon>Gemmatimonadaceae</taxon>
        <taxon>Gemmatimonas</taxon>
    </lineage>
</organism>
<dbReference type="RefSeq" id="WP_171227262.1">
    <property type="nucleotide sequence ID" value="NZ_CP053085.1"/>
</dbReference>
<evidence type="ECO:0000313" key="4">
    <source>
        <dbReference type="Proteomes" id="UP000500938"/>
    </source>
</evidence>
<dbReference type="EMBL" id="CP053085">
    <property type="protein sequence ID" value="QJR37826.1"/>
    <property type="molecule type" value="Genomic_DNA"/>
</dbReference>
<dbReference type="InterPro" id="IPR012347">
    <property type="entry name" value="Ferritin-like"/>
</dbReference>
<feature type="chain" id="PRO_5026653194" evidence="1">
    <location>
        <begin position="26"/>
        <end position="180"/>
    </location>
</feature>
<evidence type="ECO:0000259" key="2">
    <source>
        <dbReference type="Pfam" id="PF03713"/>
    </source>
</evidence>
<dbReference type="KEGG" id="ggr:HKW67_21015"/>
<sequence length="180" mass="19746">MTLSRVAPCAILAFALTSVAPAVSAQAVSAADMAFVQGMIMHHAQAITMTAMVRTHTSRVELLLLAERIEVSQRDELAVMHRWLADHGASPQMHGAHAMPGMLSPAQLAELAAARDAAFDRLFLRLMIQHHDGALQMVTDLRRVPGAAQSPMLFQFVNDIDNDQRAEIRRMQTLLAAWSK</sequence>
<accession>A0A6M4IWC3</accession>
<dbReference type="Gene3D" id="1.20.1260.10">
    <property type="match status" value="1"/>
</dbReference>
<keyword evidence="1" id="KW-0732">Signal</keyword>
<reference evidence="3 4" key="1">
    <citation type="submission" date="2020-05" db="EMBL/GenBank/DDBJ databases">
        <title>Complete genome sequence of Gemmatimonas greenlandica TET16.</title>
        <authorList>
            <person name="Zeng Y."/>
        </authorList>
    </citation>
    <scope>NUCLEOTIDE SEQUENCE [LARGE SCALE GENOMIC DNA]</scope>
    <source>
        <strain evidence="3 4">TET16</strain>
    </source>
</reference>
<dbReference type="InterPro" id="IPR005183">
    <property type="entry name" value="DUF305_CopM-like"/>
</dbReference>
<feature type="signal peptide" evidence="1">
    <location>
        <begin position="1"/>
        <end position="25"/>
    </location>
</feature>
<evidence type="ECO:0000256" key="1">
    <source>
        <dbReference type="SAM" id="SignalP"/>
    </source>
</evidence>
<proteinExistence type="predicted"/>
<dbReference type="Pfam" id="PF03713">
    <property type="entry name" value="DUF305"/>
    <property type="match status" value="1"/>
</dbReference>
<name>A0A6M4IWC3_9BACT</name>
<dbReference type="Proteomes" id="UP000500938">
    <property type="component" value="Chromosome"/>
</dbReference>
<keyword evidence="4" id="KW-1185">Reference proteome</keyword>
<dbReference type="AlphaFoldDB" id="A0A6M4IWC3"/>
<dbReference type="PANTHER" id="PTHR36933:SF1">
    <property type="entry name" value="SLL0788 PROTEIN"/>
    <property type="match status" value="1"/>
</dbReference>
<gene>
    <name evidence="3" type="ORF">HKW67_21015</name>
</gene>